<proteinExistence type="predicted"/>
<dbReference type="SUPFAM" id="SSF46689">
    <property type="entry name" value="Homeodomain-like"/>
    <property type="match status" value="1"/>
</dbReference>
<evidence type="ECO:0000313" key="4">
    <source>
        <dbReference type="Proteomes" id="UP000626786"/>
    </source>
</evidence>
<dbReference type="PANTHER" id="PTHR33744:SF1">
    <property type="entry name" value="DNA-BINDING TRANSCRIPTIONAL ACTIVATOR ADER"/>
    <property type="match status" value="1"/>
</dbReference>
<evidence type="ECO:0000259" key="1">
    <source>
        <dbReference type="Pfam" id="PF07905"/>
    </source>
</evidence>
<name>A0ABR8UB71_9BACL</name>
<comment type="caution">
    <text evidence="3">The sequence shown here is derived from an EMBL/GenBank/DDBJ whole genome shotgun (WGS) entry which is preliminary data.</text>
</comment>
<dbReference type="Gene3D" id="1.10.10.2840">
    <property type="entry name" value="PucR C-terminal helix-turn-helix domain"/>
    <property type="match status" value="1"/>
</dbReference>
<dbReference type="EMBL" id="JACSQN010000010">
    <property type="protein sequence ID" value="MBD7985271.1"/>
    <property type="molecule type" value="Genomic_DNA"/>
</dbReference>
<accession>A0ABR8UB71</accession>
<sequence length="526" mass="60817">MNIQDALTIGDLTKSTIVAGSDGVTRKITSIEVMEVPEVVSWVTSGILVMTTFYSIMNDEEKQTEIVQTLIEKKAAGIVIKLGRFVEALPDRMLSIANKEKFPIIIIPKDVSYINVLAPLYERLYKEKQLRENADHPFKNFESKSFSSLSEAMEELSEIVNGTIYLEDAESTLLYSTRKFLPNGWRKSNSLFSKPNYMDYESLAVEWRTSLMQKRVAVLKVDGFRDIIIMPLISNKHVFGTLHIPYTDKLGTINSLSEHLHEAVNKIAELFMNEQLYLQKKRIQHLKLLEEFNQAEDKLHDEKDHFVIRFQADWFEKSYAPADYVMDHSNIILKEILSIMNVVPECSYILFEKHGHFYALVTCMKNTDMAAIHSLEKVAAESIHPLTIAAVPVMKNSRMLEDSIRLADKTMEIGRLIRKEESFYTYDQLGIYEILIDLTSRDLVTDYIQSILEPLFLDQNKELLDTLEIYLNENGNVTKASEKLFIHRRTLTYRLQKVQDLLQMNIDDSEIRFILNFCIRIKSLAR</sequence>
<dbReference type="Pfam" id="PF13556">
    <property type="entry name" value="HTH_30"/>
    <property type="match status" value="1"/>
</dbReference>
<dbReference type="InterPro" id="IPR012914">
    <property type="entry name" value="PucR_dom"/>
</dbReference>
<protein>
    <submittedName>
        <fullName evidence="3">PucR family transcriptional regulator</fullName>
    </submittedName>
</protein>
<dbReference type="InterPro" id="IPR051448">
    <property type="entry name" value="CdaR-like_regulators"/>
</dbReference>
<feature type="domain" description="PucR C-terminal helix-turn-helix" evidence="2">
    <location>
        <begin position="463"/>
        <end position="520"/>
    </location>
</feature>
<dbReference type="Proteomes" id="UP000626786">
    <property type="component" value="Unassembled WGS sequence"/>
</dbReference>
<dbReference type="InterPro" id="IPR042070">
    <property type="entry name" value="PucR_C-HTH_sf"/>
</dbReference>
<dbReference type="InterPro" id="IPR025736">
    <property type="entry name" value="PucR_C-HTH_dom"/>
</dbReference>
<evidence type="ECO:0000259" key="2">
    <source>
        <dbReference type="Pfam" id="PF13556"/>
    </source>
</evidence>
<organism evidence="3 4">
    <name type="scientific">Sporosarcina quadrami</name>
    <dbReference type="NCBI Taxonomy" id="2762234"/>
    <lineage>
        <taxon>Bacteria</taxon>
        <taxon>Bacillati</taxon>
        <taxon>Bacillota</taxon>
        <taxon>Bacilli</taxon>
        <taxon>Bacillales</taxon>
        <taxon>Caryophanaceae</taxon>
        <taxon>Sporosarcina</taxon>
    </lineage>
</organism>
<keyword evidence="4" id="KW-1185">Reference proteome</keyword>
<dbReference type="RefSeq" id="WP_191695097.1">
    <property type="nucleotide sequence ID" value="NZ_JACSQN010000010.1"/>
</dbReference>
<gene>
    <name evidence="3" type="ORF">H9649_11790</name>
</gene>
<dbReference type="PANTHER" id="PTHR33744">
    <property type="entry name" value="CARBOHYDRATE DIACID REGULATOR"/>
    <property type="match status" value="1"/>
</dbReference>
<evidence type="ECO:0000313" key="3">
    <source>
        <dbReference type="EMBL" id="MBD7985271.1"/>
    </source>
</evidence>
<dbReference type="InterPro" id="IPR009057">
    <property type="entry name" value="Homeodomain-like_sf"/>
</dbReference>
<dbReference type="Pfam" id="PF07905">
    <property type="entry name" value="PucR"/>
    <property type="match status" value="1"/>
</dbReference>
<reference evidence="3 4" key="1">
    <citation type="submission" date="2020-08" db="EMBL/GenBank/DDBJ databases">
        <title>A Genomic Blueprint of the Chicken Gut Microbiome.</title>
        <authorList>
            <person name="Gilroy R."/>
            <person name="Ravi A."/>
            <person name="Getino M."/>
            <person name="Pursley I."/>
            <person name="Horton D.L."/>
            <person name="Alikhan N.-F."/>
            <person name="Baker D."/>
            <person name="Gharbi K."/>
            <person name="Hall N."/>
            <person name="Watson M."/>
            <person name="Adriaenssens E.M."/>
            <person name="Foster-Nyarko E."/>
            <person name="Jarju S."/>
            <person name="Secka A."/>
            <person name="Antonio M."/>
            <person name="Oren A."/>
            <person name="Chaudhuri R."/>
            <person name="La Ragione R.M."/>
            <person name="Hildebrand F."/>
            <person name="Pallen M.J."/>
        </authorList>
    </citation>
    <scope>NUCLEOTIDE SEQUENCE [LARGE SCALE GENOMIC DNA]</scope>
    <source>
        <strain evidence="3 4">Sa2YVA2</strain>
    </source>
</reference>
<feature type="domain" description="Purine catabolism PurC-like" evidence="1">
    <location>
        <begin position="8"/>
        <end position="122"/>
    </location>
</feature>